<dbReference type="InterPro" id="IPR003746">
    <property type="entry name" value="DUF167"/>
</dbReference>
<dbReference type="EMBL" id="JYKN01002889">
    <property type="protein sequence ID" value="KKK14804.1"/>
    <property type="molecule type" value="Genomic_DNA"/>
</dbReference>
<evidence type="ECO:0000256" key="1">
    <source>
        <dbReference type="ARBA" id="ARBA00010364"/>
    </source>
</evidence>
<evidence type="ECO:0000313" key="2">
    <source>
        <dbReference type="EMBL" id="KKK14804.1"/>
    </source>
</evidence>
<evidence type="ECO:0000313" key="3">
    <source>
        <dbReference type="Proteomes" id="UP000034947"/>
    </source>
</evidence>
<organism evidence="2 3">
    <name type="scientific">Aspergillus ochraceoroseus</name>
    <dbReference type="NCBI Taxonomy" id="138278"/>
    <lineage>
        <taxon>Eukaryota</taxon>
        <taxon>Fungi</taxon>
        <taxon>Dikarya</taxon>
        <taxon>Ascomycota</taxon>
        <taxon>Pezizomycotina</taxon>
        <taxon>Eurotiomycetes</taxon>
        <taxon>Eurotiomycetidae</taxon>
        <taxon>Eurotiales</taxon>
        <taxon>Aspergillaceae</taxon>
        <taxon>Aspergillus</taxon>
        <taxon>Aspergillus subgen. Nidulantes</taxon>
    </lineage>
</organism>
<dbReference type="Pfam" id="PF02594">
    <property type="entry name" value="DUF167"/>
    <property type="match status" value="1"/>
</dbReference>
<accession>A0A0F8U4Z6</accession>
<name>A0A0F8U4Z6_9EURO</name>
<dbReference type="SMART" id="SM01152">
    <property type="entry name" value="DUF167"/>
    <property type="match status" value="1"/>
</dbReference>
<dbReference type="SUPFAM" id="SSF69786">
    <property type="entry name" value="YggU-like"/>
    <property type="match status" value="1"/>
</dbReference>
<comment type="similarity">
    <text evidence="1">Belongs to the UPF0235 family.</text>
</comment>
<gene>
    <name evidence="2" type="ORF">AOCH_005577</name>
</gene>
<dbReference type="Proteomes" id="UP000034947">
    <property type="component" value="Unassembled WGS sequence"/>
</dbReference>
<dbReference type="VEuPathDB" id="FungiDB:P175DRAFT_049088"/>
<proteinExistence type="inferred from homology"/>
<dbReference type="AlphaFoldDB" id="A0A0F8U4Z6"/>
<dbReference type="Gene3D" id="3.30.1200.10">
    <property type="entry name" value="YggU-like"/>
    <property type="match status" value="1"/>
</dbReference>
<reference evidence="2 3" key="1">
    <citation type="submission" date="2015-02" db="EMBL/GenBank/DDBJ databases">
        <title>Draft Genome Sequences of Two Closely-Related Aflatoxigenic Aspergillus Species Obtained from the Cote d'Ivoire.</title>
        <authorList>
            <person name="Moore G.G."/>
            <person name="Beltz S.B."/>
            <person name="Mack B.M."/>
        </authorList>
    </citation>
    <scope>NUCLEOTIDE SEQUENCE [LARGE SCALE GENOMIC DNA]</scope>
    <source>
        <strain evidence="2 3">SRRC1432</strain>
    </source>
</reference>
<dbReference type="InterPro" id="IPR036591">
    <property type="entry name" value="YggU-like_sf"/>
</dbReference>
<comment type="caution">
    <text evidence="2">The sequence shown here is derived from an EMBL/GenBank/DDBJ whole genome shotgun (WGS) entry which is preliminary data.</text>
</comment>
<keyword evidence="3" id="KW-1185">Reference proteome</keyword>
<sequence length="152" mass="16658">MSVHPLFRLIGQPIPKSSLANAPLGMAHPRLNTLYISCRVQPNTAGRREGISLVGAEKVGVCVSSPAERGKANAATVRVFSEVCLTFPALWVILSPIAISVLKFPKTDIRVEKGLRSRDKILRIKDIDIGDESRDEFLTRIRGQLEGASQQK</sequence>
<protein>
    <submittedName>
        <fullName evidence="2">Uncharacterized protein</fullName>
    </submittedName>
</protein>